<evidence type="ECO:0000313" key="4">
    <source>
        <dbReference type="EMBL" id="QER40087.1"/>
    </source>
</evidence>
<evidence type="ECO:0000256" key="2">
    <source>
        <dbReference type="SAM" id="Phobius"/>
    </source>
</evidence>
<keyword evidence="5" id="KW-1185">Reference proteome</keyword>
<feature type="transmembrane region" description="Helical" evidence="2">
    <location>
        <begin position="777"/>
        <end position="796"/>
    </location>
</feature>
<reference evidence="4 5" key="1">
    <citation type="submission" date="2019-09" db="EMBL/GenBank/DDBJ databases">
        <title>Acinetobacter sp. C16S1 isolated from saline soil.</title>
        <authorList>
            <person name="Xu L."/>
            <person name="Sun J.-Q."/>
        </authorList>
    </citation>
    <scope>NUCLEOTIDE SEQUENCE [LARGE SCALE GENOMIC DNA]</scope>
    <source>
        <strain evidence="4 5">C16S1</strain>
    </source>
</reference>
<feature type="domain" description="Toxin VasX N-terminal region" evidence="3">
    <location>
        <begin position="76"/>
        <end position="239"/>
    </location>
</feature>
<dbReference type="Proteomes" id="UP000325177">
    <property type="component" value="Chromosome"/>
</dbReference>
<evidence type="ECO:0000256" key="1">
    <source>
        <dbReference type="SAM" id="MobiDB-lite"/>
    </source>
</evidence>
<feature type="region of interest" description="Disordered" evidence="1">
    <location>
        <begin position="1"/>
        <end position="26"/>
    </location>
</feature>
<dbReference type="Pfam" id="PF20249">
    <property type="entry name" value="VasX_N"/>
    <property type="match status" value="1"/>
</dbReference>
<dbReference type="CDD" id="cd20707">
    <property type="entry name" value="MIX_III"/>
    <property type="match status" value="1"/>
</dbReference>
<evidence type="ECO:0000313" key="5">
    <source>
        <dbReference type="Proteomes" id="UP000325177"/>
    </source>
</evidence>
<organism evidence="4 5">
    <name type="scientific">Acinetobacter suaedae</name>
    <dbReference type="NCBI Taxonomy" id="2609668"/>
    <lineage>
        <taxon>Bacteria</taxon>
        <taxon>Pseudomonadati</taxon>
        <taxon>Pseudomonadota</taxon>
        <taxon>Gammaproteobacteria</taxon>
        <taxon>Moraxellales</taxon>
        <taxon>Moraxellaceae</taxon>
        <taxon>Acinetobacter</taxon>
    </lineage>
</organism>
<keyword evidence="2" id="KW-1133">Transmembrane helix</keyword>
<dbReference type="KEGG" id="asue:F2A31_10315"/>
<feature type="transmembrane region" description="Helical" evidence="2">
    <location>
        <begin position="745"/>
        <end position="765"/>
    </location>
</feature>
<feature type="transmembrane region" description="Helical" evidence="2">
    <location>
        <begin position="816"/>
        <end position="837"/>
    </location>
</feature>
<dbReference type="InterPro" id="IPR048126">
    <property type="entry name" value="Toxin_VasX"/>
</dbReference>
<feature type="compositionally biased region" description="Polar residues" evidence="1">
    <location>
        <begin position="16"/>
        <end position="26"/>
    </location>
</feature>
<protein>
    <recommendedName>
        <fullName evidence="3">Toxin VasX N-terminal region domain-containing protein</fullName>
    </recommendedName>
</protein>
<accession>A0A5P1UWV4</accession>
<evidence type="ECO:0000259" key="3">
    <source>
        <dbReference type="Pfam" id="PF20249"/>
    </source>
</evidence>
<dbReference type="InterPro" id="IPR046864">
    <property type="entry name" value="VasX_N"/>
</dbReference>
<gene>
    <name evidence="4" type="ORF">F2A31_10315</name>
</gene>
<keyword evidence="2" id="KW-0472">Membrane</keyword>
<sequence length="933" mass="105850">MDNKNSSKKAPPYLQNAKSSQGNQNISWGQNLKKYDLAKVEQKKAELNPNAHKVVPKKIPIQPTPSGVVNEQKKDCPFCHAEDDSFYLFPVRYAIAKKNDSKFPSLPTQLNGYVSDKSIHYSKYTLKYLNVGYLYALVEYENGMHRWLAYRVNEEGFLAKIKNPLDPDCAPTPYGCANEKHFANSSMICLAPYQKSKAKIAYLLFSKGFLTQARLQLYRKNKALYATEKKWQKIDINQWRSAQKSNHCFNQQVFDKHVPTPNFEKYSSKVNSTRKQKISEKFAVFPEAVCGVAIYDALGITIELNERRNDQFIELSAYMNSYKDGISNHQRFNSIPLIESIEQGLKTKAIQEAKDWAKRIGDQQKKFATAMGDQKSQQQMMENLKKINKKSSTFSQNNTSQRFIVDPAMYPINKSSSDWVKGRHETTTVFNTDPKVLEKQRIEENTTKAADEWVKKYVPLLHLDKLDEVKRNVALHTQNGMKNAAALAKDHLTWLQSKQLVDELHAFDPNHKESGFVFYEYTMQAMEGTGVTEQGQKFIDQWIQTKTITLENIFMRSVLFNHHSAIQHYNQGTQDFFSTVTNYTDWNTSQSTYKQFIVTIAALDAAWDDWVSNNANKHYMLPNFDKTFVGRIGRWSAEFIRVATQKAKAGGTDRLVATQVCTFLYARTGVLDKGINLKSLMFFAVPSLDPNYKPPTDVSKQVTSILNDAKNKGATRTASLVMALEAVNLIFQLDRPIDAQQKLQIFGGACGLITASLELVGVFTAATEHAAHNAIKLAANSFAIIGSAFFAIYDFRQMNDNLKTDTFLGVIYGARSATYAGLAFGYTIVSINFLQKIGDLTKRPTLIRLSEILVRTNVYRFFSFLGSVVWLARLNLIILGVTAIEITYKAFFMPNELEKWCKKSAFGIDAVKFQNEGKELEAFNQAFAEVIGI</sequence>
<feature type="transmembrane region" description="Helical" evidence="2">
    <location>
        <begin position="858"/>
        <end position="884"/>
    </location>
</feature>
<dbReference type="AlphaFoldDB" id="A0A5P1UWV4"/>
<name>A0A5P1UWV4_9GAMM</name>
<dbReference type="RefSeq" id="WP_150026303.1">
    <property type="nucleotide sequence ID" value="NZ_CP043909.1"/>
</dbReference>
<dbReference type="EMBL" id="CP043909">
    <property type="protein sequence ID" value="QER40087.1"/>
    <property type="molecule type" value="Genomic_DNA"/>
</dbReference>
<keyword evidence="2" id="KW-0812">Transmembrane</keyword>
<proteinExistence type="predicted"/>
<dbReference type="NCBIfam" id="NF041559">
    <property type="entry name" value="BTH_I2691_fam"/>
    <property type="match status" value="1"/>
</dbReference>